<evidence type="ECO:0000256" key="1">
    <source>
        <dbReference type="SAM" id="Phobius"/>
    </source>
</evidence>
<feature type="transmembrane region" description="Helical" evidence="1">
    <location>
        <begin position="43"/>
        <end position="63"/>
    </location>
</feature>
<dbReference type="Proteomes" id="UP001501371">
    <property type="component" value="Unassembled WGS sequence"/>
</dbReference>
<gene>
    <name evidence="2" type="ORF">GCM10009654_07490</name>
</gene>
<keyword evidence="3" id="KW-1185">Reference proteome</keyword>
<keyword evidence="1" id="KW-1133">Transmembrane helix</keyword>
<keyword evidence="1" id="KW-0812">Transmembrane</keyword>
<keyword evidence="1" id="KW-0472">Membrane</keyword>
<evidence type="ECO:0000313" key="2">
    <source>
        <dbReference type="EMBL" id="GAA1154439.1"/>
    </source>
</evidence>
<feature type="transmembrane region" description="Helical" evidence="1">
    <location>
        <begin position="78"/>
        <end position="99"/>
    </location>
</feature>
<evidence type="ECO:0008006" key="4">
    <source>
        <dbReference type="Google" id="ProtNLM"/>
    </source>
</evidence>
<sequence length="102" mass="10865">MVHPEFVSLTLRGASLGLLRSGRRPTRERRHRETGYGMESGPAVFAGAVFVLFGAALLIWTAVRARHGAPVALGVRPAPAITLAALSGVVFLVLGVWCFGRI</sequence>
<evidence type="ECO:0000313" key="3">
    <source>
        <dbReference type="Proteomes" id="UP001501371"/>
    </source>
</evidence>
<accession>A0ABN1UJ76</accession>
<comment type="caution">
    <text evidence="2">The sequence shown here is derived from an EMBL/GenBank/DDBJ whole genome shotgun (WGS) entry which is preliminary data.</text>
</comment>
<name>A0ABN1UJ76_9ACTN</name>
<proteinExistence type="predicted"/>
<reference evidence="2 3" key="1">
    <citation type="journal article" date="2019" name="Int. J. Syst. Evol. Microbiol.">
        <title>The Global Catalogue of Microorganisms (GCM) 10K type strain sequencing project: providing services to taxonomists for standard genome sequencing and annotation.</title>
        <authorList>
            <consortium name="The Broad Institute Genomics Platform"/>
            <consortium name="The Broad Institute Genome Sequencing Center for Infectious Disease"/>
            <person name="Wu L."/>
            <person name="Ma J."/>
        </authorList>
    </citation>
    <scope>NUCLEOTIDE SEQUENCE [LARGE SCALE GENOMIC DNA]</scope>
    <source>
        <strain evidence="2 3">JCM 12696</strain>
    </source>
</reference>
<organism evidence="2 3">
    <name type="scientific">Streptomyces hebeiensis</name>
    <dbReference type="NCBI Taxonomy" id="229486"/>
    <lineage>
        <taxon>Bacteria</taxon>
        <taxon>Bacillati</taxon>
        <taxon>Actinomycetota</taxon>
        <taxon>Actinomycetes</taxon>
        <taxon>Kitasatosporales</taxon>
        <taxon>Streptomycetaceae</taxon>
        <taxon>Streptomyces</taxon>
    </lineage>
</organism>
<protein>
    <recommendedName>
        <fullName evidence="4">Integral membrane protein</fullName>
    </recommendedName>
</protein>
<dbReference type="EMBL" id="BAAAKV010000004">
    <property type="protein sequence ID" value="GAA1154439.1"/>
    <property type="molecule type" value="Genomic_DNA"/>
</dbReference>